<evidence type="ECO:0000256" key="2">
    <source>
        <dbReference type="SAM" id="Coils"/>
    </source>
</evidence>
<dbReference type="EMBL" id="CAKLCM010000002">
    <property type="protein sequence ID" value="CAH0526163.1"/>
    <property type="molecule type" value="Genomic_DNA"/>
</dbReference>
<protein>
    <recommendedName>
        <fullName evidence="5">Transposase</fullName>
    </recommendedName>
</protein>
<dbReference type="Pfam" id="PF01527">
    <property type="entry name" value="HTH_Tnp_1"/>
    <property type="match status" value="1"/>
</dbReference>
<name>A0ABN8DHJ0_9VIBR</name>
<feature type="coiled-coil region" evidence="2">
    <location>
        <begin position="52"/>
        <end position="79"/>
    </location>
</feature>
<dbReference type="InterPro" id="IPR009057">
    <property type="entry name" value="Homeodomain-like_sf"/>
</dbReference>
<evidence type="ECO:0000313" key="4">
    <source>
        <dbReference type="Proteomes" id="UP000838160"/>
    </source>
</evidence>
<keyword evidence="2" id="KW-0175">Coiled coil</keyword>
<reference evidence="3" key="1">
    <citation type="submission" date="2021-12" db="EMBL/GenBank/DDBJ databases">
        <authorList>
            <person name="Rodrigo-Torres L."/>
            <person name="Arahal R. D."/>
            <person name="Lucena T."/>
        </authorList>
    </citation>
    <scope>NUCLEOTIDE SEQUENCE</scope>
    <source>
        <strain evidence="3">CECT 8226</strain>
    </source>
</reference>
<proteinExistence type="inferred from homology"/>
<dbReference type="Gene3D" id="1.10.10.60">
    <property type="entry name" value="Homeodomain-like"/>
    <property type="match status" value="1"/>
</dbReference>
<evidence type="ECO:0008006" key="5">
    <source>
        <dbReference type="Google" id="ProtNLM"/>
    </source>
</evidence>
<comment type="caution">
    <text evidence="3">The sequence shown here is derived from an EMBL/GenBank/DDBJ whole genome shotgun (WGS) entry which is preliminary data.</text>
</comment>
<accession>A0ABN8DHJ0</accession>
<gene>
    <name evidence="3" type="ORF">VHP8226_01637</name>
</gene>
<keyword evidence="4" id="KW-1185">Reference proteome</keyword>
<comment type="similarity">
    <text evidence="1">Belongs to the transposase 8 family.</text>
</comment>
<dbReference type="InterPro" id="IPR002514">
    <property type="entry name" value="Transposase_8"/>
</dbReference>
<evidence type="ECO:0000313" key="3">
    <source>
        <dbReference type="EMBL" id="CAH0526163.1"/>
    </source>
</evidence>
<evidence type="ECO:0000256" key="1">
    <source>
        <dbReference type="ARBA" id="ARBA00009964"/>
    </source>
</evidence>
<organism evidence="3 4">
    <name type="scientific">Vibrio hippocampi</name>
    <dbReference type="NCBI Taxonomy" id="654686"/>
    <lineage>
        <taxon>Bacteria</taxon>
        <taxon>Pseudomonadati</taxon>
        <taxon>Pseudomonadota</taxon>
        <taxon>Gammaproteobacteria</taxon>
        <taxon>Vibrionales</taxon>
        <taxon>Vibrionaceae</taxon>
        <taxon>Vibrio</taxon>
    </lineage>
</organism>
<dbReference type="RefSeq" id="WP_237484573.1">
    <property type="nucleotide sequence ID" value="NZ_CAKLCM010000002.1"/>
</dbReference>
<dbReference type="SUPFAM" id="SSF46689">
    <property type="entry name" value="Homeodomain-like"/>
    <property type="match status" value="1"/>
</dbReference>
<sequence>MKGRYSQEFKNKAVSLVLEQGNSVQAVAHEMGVSDKSLYNWLAKARPSGSSGHQVCDEIDRLKAELRQVKAERDILKEASVFFSVESEKNTHS</sequence>
<dbReference type="Proteomes" id="UP000838160">
    <property type="component" value="Unassembled WGS sequence"/>
</dbReference>